<evidence type="ECO:0000256" key="1">
    <source>
        <dbReference type="SAM" id="Phobius"/>
    </source>
</evidence>
<dbReference type="Proteomes" id="UP000295008">
    <property type="component" value="Unassembled WGS sequence"/>
</dbReference>
<gene>
    <name evidence="2" type="ORF">EDC14_1001166</name>
</gene>
<protein>
    <submittedName>
        <fullName evidence="2">Uncharacterized protein</fullName>
    </submittedName>
</protein>
<keyword evidence="1" id="KW-1133">Transmembrane helix</keyword>
<evidence type="ECO:0000313" key="2">
    <source>
        <dbReference type="EMBL" id="TCL76881.1"/>
    </source>
</evidence>
<evidence type="ECO:0000313" key="3">
    <source>
        <dbReference type="Proteomes" id="UP000295008"/>
    </source>
</evidence>
<dbReference type="RefSeq" id="WP_132012278.1">
    <property type="nucleotide sequence ID" value="NZ_SLUN01000001.1"/>
</dbReference>
<accession>A0A4R1SBK3</accession>
<dbReference type="AlphaFoldDB" id="A0A4R1SBK3"/>
<keyword evidence="1" id="KW-0812">Transmembrane</keyword>
<feature type="transmembrane region" description="Helical" evidence="1">
    <location>
        <begin position="12"/>
        <end position="29"/>
    </location>
</feature>
<comment type="caution">
    <text evidence="2">The sequence shown here is derived from an EMBL/GenBank/DDBJ whole genome shotgun (WGS) entry which is preliminary data.</text>
</comment>
<name>A0A4R1SBK3_HYDET</name>
<reference evidence="2 3" key="1">
    <citation type="submission" date="2019-03" db="EMBL/GenBank/DDBJ databases">
        <title>Genomic Encyclopedia of Type Strains, Phase IV (KMG-IV): sequencing the most valuable type-strain genomes for metagenomic binning, comparative biology and taxonomic classification.</title>
        <authorList>
            <person name="Goeker M."/>
        </authorList>
    </citation>
    <scope>NUCLEOTIDE SEQUENCE [LARGE SCALE GENOMIC DNA]</scope>
    <source>
        <strain evidence="2 3">LX-B</strain>
    </source>
</reference>
<dbReference type="OrthoDB" id="1798220at2"/>
<keyword evidence="1" id="KW-0472">Membrane</keyword>
<feature type="transmembrane region" description="Helical" evidence="1">
    <location>
        <begin position="96"/>
        <end position="116"/>
    </location>
</feature>
<sequence length="159" mass="18139">MLKWLWKPVDDRFLRGLIAGLIAGFIKDIPDFLPRKWFHVKQLDFWDYLGEMALGGMPRNFGGEMVAFLIELGFSIGLGAVFTCIVAPLFPTRHHLVRGVFYGGSCWFILISIIKLYRITELMPKNPITPLSTLAMSVCYGWLVAFIDHRLNSRTESLS</sequence>
<feature type="transmembrane region" description="Helical" evidence="1">
    <location>
        <begin position="128"/>
        <end position="147"/>
    </location>
</feature>
<dbReference type="EMBL" id="SLUN01000001">
    <property type="protein sequence ID" value="TCL76881.1"/>
    <property type="molecule type" value="Genomic_DNA"/>
</dbReference>
<keyword evidence="3" id="KW-1185">Reference proteome</keyword>
<proteinExistence type="predicted"/>
<organism evidence="2 3">
    <name type="scientific">Hydrogenispora ethanolica</name>
    <dbReference type="NCBI Taxonomy" id="1082276"/>
    <lineage>
        <taxon>Bacteria</taxon>
        <taxon>Bacillati</taxon>
        <taxon>Bacillota</taxon>
        <taxon>Hydrogenispora</taxon>
    </lineage>
</organism>
<feature type="transmembrane region" description="Helical" evidence="1">
    <location>
        <begin position="66"/>
        <end position="90"/>
    </location>
</feature>